<dbReference type="InterPro" id="IPR029058">
    <property type="entry name" value="AB_hydrolase_fold"/>
</dbReference>
<evidence type="ECO:0000256" key="2">
    <source>
        <dbReference type="SAM" id="Phobius"/>
    </source>
</evidence>
<keyword evidence="2" id="KW-0812">Transmembrane</keyword>
<dbReference type="Pfam" id="PF00561">
    <property type="entry name" value="Abhydrolase_1"/>
    <property type="match status" value="1"/>
</dbReference>
<reference evidence="4" key="1">
    <citation type="submission" date="2020-06" db="EMBL/GenBank/DDBJ databases">
        <authorList>
            <consortium name="Plant Systems Biology data submission"/>
        </authorList>
    </citation>
    <scope>NUCLEOTIDE SEQUENCE</scope>
    <source>
        <strain evidence="4">D6</strain>
    </source>
</reference>
<comment type="caution">
    <text evidence="4">The sequence shown here is derived from an EMBL/GenBank/DDBJ whole genome shotgun (WGS) entry which is preliminary data.</text>
</comment>
<keyword evidence="4" id="KW-0378">Hydrolase</keyword>
<protein>
    <submittedName>
        <fullName evidence="4">Alpha beta hydrolase</fullName>
    </submittedName>
</protein>
<dbReference type="Proteomes" id="UP001153069">
    <property type="component" value="Unassembled WGS sequence"/>
</dbReference>
<gene>
    <name evidence="4" type="ORF">SEMRO_284_G108010.1</name>
</gene>
<evidence type="ECO:0000259" key="3">
    <source>
        <dbReference type="Pfam" id="PF00561"/>
    </source>
</evidence>
<feature type="domain" description="AB hydrolase-1" evidence="3">
    <location>
        <begin position="130"/>
        <end position="237"/>
    </location>
</feature>
<feature type="compositionally biased region" description="Low complexity" evidence="1">
    <location>
        <begin position="1"/>
        <end position="17"/>
    </location>
</feature>
<evidence type="ECO:0000256" key="1">
    <source>
        <dbReference type="SAM" id="MobiDB-lite"/>
    </source>
</evidence>
<dbReference type="GO" id="GO:0016787">
    <property type="term" value="F:hydrolase activity"/>
    <property type="evidence" value="ECO:0007669"/>
    <property type="project" value="UniProtKB-KW"/>
</dbReference>
<name>A0A9N8HC38_9STRA</name>
<keyword evidence="2" id="KW-1133">Transmembrane helix</keyword>
<accession>A0A9N8HC38</accession>
<dbReference type="OrthoDB" id="294702at2759"/>
<feature type="transmembrane region" description="Helical" evidence="2">
    <location>
        <begin position="29"/>
        <end position="49"/>
    </location>
</feature>
<feature type="region of interest" description="Disordered" evidence="1">
    <location>
        <begin position="1"/>
        <end position="22"/>
    </location>
</feature>
<keyword evidence="2" id="KW-0472">Membrane</keyword>
<dbReference type="Gene3D" id="3.40.50.1820">
    <property type="entry name" value="alpha/beta hydrolase"/>
    <property type="match status" value="1"/>
</dbReference>
<evidence type="ECO:0000313" key="4">
    <source>
        <dbReference type="EMBL" id="CAB9506920.1"/>
    </source>
</evidence>
<dbReference type="InterPro" id="IPR000073">
    <property type="entry name" value="AB_hydrolase_1"/>
</dbReference>
<keyword evidence="5" id="KW-1185">Reference proteome</keyword>
<dbReference type="SUPFAM" id="SSF53474">
    <property type="entry name" value="alpha/beta-Hydrolases"/>
    <property type="match status" value="1"/>
</dbReference>
<sequence length="410" mass="45302">MTKTPASSSESSALLPANNGTPKPSVRTAVAFTANVSLAILVLTILSVISMRSMGLIIKFLLILFLLLGWAYSLLCLYGLYLWCRGEVPLTNSNKDVDGKYIVTTTASTNDRTIEYFVWGSTKPNATVTVVCHGSNTTGKYFNQYLYPAKTMEAMNVKVISPSYPGHGGSDAQPFRDITDWPKDDLEPILLAEGVDTFMIQGSSYGTAHAMAAASYFSPDRCLAMGLNVPYLPENICREFDLHTDADYILSESSLSHPWILLPILSLLSLTYTQIAKGVGMIAEGPAAMEQIPAVIRALEADCRRSFLRGPIGQAYEMLNSSTNQQWPDPRDIQCQNVAIWYAEDDGACPPDHGEWLADVFTKKERKEKTCKTNIRHEKKGLGHFTYMDHASRDQGIMTETLLAMILDQQ</sequence>
<dbReference type="EMBL" id="CAICTM010000283">
    <property type="protein sequence ID" value="CAB9506920.1"/>
    <property type="molecule type" value="Genomic_DNA"/>
</dbReference>
<dbReference type="AlphaFoldDB" id="A0A9N8HC38"/>
<evidence type="ECO:0000313" key="5">
    <source>
        <dbReference type="Proteomes" id="UP001153069"/>
    </source>
</evidence>
<organism evidence="4 5">
    <name type="scientific">Seminavis robusta</name>
    <dbReference type="NCBI Taxonomy" id="568900"/>
    <lineage>
        <taxon>Eukaryota</taxon>
        <taxon>Sar</taxon>
        <taxon>Stramenopiles</taxon>
        <taxon>Ochrophyta</taxon>
        <taxon>Bacillariophyta</taxon>
        <taxon>Bacillariophyceae</taxon>
        <taxon>Bacillariophycidae</taxon>
        <taxon>Naviculales</taxon>
        <taxon>Naviculaceae</taxon>
        <taxon>Seminavis</taxon>
    </lineage>
</organism>
<feature type="transmembrane region" description="Helical" evidence="2">
    <location>
        <begin position="61"/>
        <end position="83"/>
    </location>
</feature>
<proteinExistence type="predicted"/>